<feature type="transmembrane region" description="Helical" evidence="1">
    <location>
        <begin position="94"/>
        <end position="111"/>
    </location>
</feature>
<reference evidence="2 3" key="1">
    <citation type="journal article" date="2016" name="Genome Announc.">
        <title>Complete Genome Sequence of a New Megavirus Family Member Isolated from an Inland Water Lake for the First Time in India.</title>
        <authorList>
            <person name="Chatterjee A."/>
            <person name="Ali F."/>
            <person name="Bange D."/>
            <person name="Kondabagil K."/>
        </authorList>
    </citation>
    <scope>NUCLEOTIDE SEQUENCE [LARGE SCALE GENOMIC DNA]</scope>
    <source>
        <strain evidence="2">1</strain>
    </source>
</reference>
<sequence length="118" mass="13583">MFKKMMDNMSNKKIAMIIIIFYMITSVVQGNYHFAILGAYFIIKNLFEHKFNKGIELPSINYTIIGTIVGQFIVLIIMICCYSKFSDNPYTAQILTTNMSIVGYAFGSFWYRSITAQN</sequence>
<accession>A0A160ER08</accession>
<dbReference type="RefSeq" id="YP_010776850.1">
    <property type="nucleotide sequence ID" value="NC_075034.1"/>
</dbReference>
<protein>
    <submittedName>
        <fullName evidence="2">Uncharacterized protein</fullName>
    </submittedName>
</protein>
<keyword evidence="1" id="KW-1133">Transmembrane helix</keyword>
<feature type="transmembrane region" description="Helical" evidence="1">
    <location>
        <begin position="20"/>
        <end position="43"/>
    </location>
</feature>
<name>A0A160ER08_9VIRU</name>
<dbReference type="Proteomes" id="UP000241365">
    <property type="component" value="Segment"/>
</dbReference>
<evidence type="ECO:0000313" key="3">
    <source>
        <dbReference type="Proteomes" id="UP000241365"/>
    </source>
</evidence>
<keyword evidence="1" id="KW-0472">Membrane</keyword>
<dbReference type="GeneID" id="80513461"/>
<dbReference type="EMBL" id="KU877344">
    <property type="protein sequence ID" value="ANB51099.1"/>
    <property type="molecule type" value="Genomic_DNA"/>
</dbReference>
<evidence type="ECO:0000313" key="2">
    <source>
        <dbReference type="EMBL" id="ANB51099.1"/>
    </source>
</evidence>
<keyword evidence="1" id="KW-0812">Transmembrane</keyword>
<proteinExistence type="predicted"/>
<keyword evidence="3" id="KW-1185">Reference proteome</keyword>
<dbReference type="KEGG" id="vg:80513461"/>
<organism evidence="2 3">
    <name type="scientific">Powai lake megavirus</name>
    <dbReference type="NCBI Taxonomy" id="1842663"/>
    <lineage>
        <taxon>Viruses</taxon>
        <taxon>Varidnaviria</taxon>
        <taxon>Bamfordvirae</taxon>
        <taxon>Nucleocytoviricota</taxon>
        <taxon>Megaviricetes</taxon>
        <taxon>Imitervirales</taxon>
        <taxon>Mimiviridae</taxon>
        <taxon>Megamimivirinae</taxon>
        <taxon>Megavirus</taxon>
        <taxon>Megavirus powaiense</taxon>
    </lineage>
</organism>
<evidence type="ECO:0000256" key="1">
    <source>
        <dbReference type="SAM" id="Phobius"/>
    </source>
</evidence>
<feature type="transmembrane region" description="Helical" evidence="1">
    <location>
        <begin position="63"/>
        <end position="82"/>
    </location>
</feature>